<dbReference type="InterPro" id="IPR013320">
    <property type="entry name" value="ConA-like_dom_sf"/>
</dbReference>
<evidence type="ECO:0000256" key="3">
    <source>
        <dbReference type="ARBA" id="ARBA00010962"/>
    </source>
</evidence>
<dbReference type="PANTHER" id="PTHR10963:SF55">
    <property type="entry name" value="GLYCOSIDE HYDROLASE FAMILY 16 PROTEIN"/>
    <property type="match status" value="1"/>
</dbReference>
<dbReference type="EMBL" id="DYXT01000028">
    <property type="protein sequence ID" value="HJE39248.1"/>
    <property type="molecule type" value="Genomic_DNA"/>
</dbReference>
<protein>
    <submittedName>
        <fullName evidence="12">Glycoside hydrolase family 16 protein</fullName>
    </submittedName>
</protein>
<dbReference type="GO" id="GO:0004553">
    <property type="term" value="F:hydrolase activity, hydrolyzing O-glycosyl compounds"/>
    <property type="evidence" value="ECO:0007669"/>
    <property type="project" value="InterPro"/>
</dbReference>
<evidence type="ECO:0000259" key="11">
    <source>
        <dbReference type="PROSITE" id="PS51762"/>
    </source>
</evidence>
<feature type="chain" id="PRO_5037057733" evidence="10">
    <location>
        <begin position="23"/>
        <end position="1087"/>
    </location>
</feature>
<dbReference type="CDD" id="cd08023">
    <property type="entry name" value="GH16_laminarinase_like"/>
    <property type="match status" value="1"/>
</dbReference>
<keyword evidence="9" id="KW-0961">Cell wall biogenesis/degradation</keyword>
<keyword evidence="5" id="KW-0735">Signal-anchor</keyword>
<keyword evidence="4" id="KW-0812">Transmembrane</keyword>
<dbReference type="Gene3D" id="2.60.120.200">
    <property type="match status" value="1"/>
</dbReference>
<sequence length="1087" mass="120306">MKTHLKHLFASMFAAASVLSGAAQGIDTAPEGYTLRWSDEFNSPTLNEAIWNIEVNGNGGGNQELQYYRRENVSMGVDPTTGENCLVLTARRENFSGRSFTSGRVTSQNKAAFKHGIIQARIKFPNTANGLWPAYWMMGNDMNRYGWPRCGEMDIVELGHANGIANGTQNRYFGGTLHYGPNATNEGHQYISQEYLAPEDNPITGNDYHIITVEWDNNNLYMYYDLQSYTAANKRKARYFSLAVPYEDGEYSVGHYFQKPFFFLFNLAVGGTYPSIFDPAGITVLPNAGDEAKMYIDWVRVYQKDDDADAQYTYVDENGDTITNIEEEPEPEPGPDTETPLSSFATKALDENGQTTFDFDDVSDVVLISTSQGVTGHFQAAGANVIDLNVNDQNRNLYIWENTYVPTVRTNGVNSFGWEEGYTRYNVATVGWSGLGFNIADEDLSMVDDTYWLHFAMRGTDQDVHTSHEVYLADAKFIIGNSNGSLASLGDFPRDGEWYYFDIPLSALEQFYTPVLGNNPAQFNNNIISFLSGGLVDAELCYDNIFLYKSKSKEIPTYTDTETTVGKYGYKSLDESGSPVFSFDGVTDVVPLVLSQDTWESLTAGGTYGDDSLVKAESDNSEQAGRNNFFIWGDPQTMGVKQVTDTPNSFGRIPYGGFPAYTSMTDGITWNGAGWASIAGQGMTPEPKDLSMIDDTYRLHFSVRSDAAVSHIPVMIRLGGTTADATIVLGKYASLPIIGDFPRDGEWYSFDIPVSELKKYGQLWSNAPANGGLEAYTDYALCIYTDKTFYNNSYFSIDNVFFYKTDDETPDVDPLGEYTTKSLDDSGNSYFDLADKEYILIATNGSVTGQMQAIDPNCIIADYRDGVGGSHFYNWGDGNTYTPGEQSQTVPDSFGGDEGWIDLVTNGGWTGAGFITDNGADLSALETGDWYLHFSMRGIDQCSHQITLGAAKFTIGSTIFGEGAPVLGNYARDGEWYSFDIPYQVLKSLTTDVFPSSHGGISKYTDNIMTLMSGGGFGDEIQIDNIFLFRNKTSLDSEDVWNDESTEPAEEVILGIYDMMGRQVSSMDEPGIYIVRTNQGSRKVLIR</sequence>
<dbReference type="InterPro" id="IPR050546">
    <property type="entry name" value="Glycosyl_Hydrlase_16"/>
</dbReference>
<dbReference type="PANTHER" id="PTHR10963">
    <property type="entry name" value="GLYCOSYL HYDROLASE-RELATED"/>
    <property type="match status" value="1"/>
</dbReference>
<comment type="similarity">
    <text evidence="3">Belongs to the SKN1/KRE6 family.</text>
</comment>
<accession>A0A921E843</accession>
<keyword evidence="12" id="KW-0378">Hydrolase</keyword>
<keyword evidence="8" id="KW-0325">Glycoprotein</keyword>
<keyword evidence="7" id="KW-0472">Membrane</keyword>
<feature type="domain" description="GH16" evidence="11">
    <location>
        <begin position="22"/>
        <end position="307"/>
    </location>
</feature>
<dbReference type="PROSITE" id="PS51762">
    <property type="entry name" value="GH16_2"/>
    <property type="match status" value="1"/>
</dbReference>
<dbReference type="GO" id="GO:0016020">
    <property type="term" value="C:membrane"/>
    <property type="evidence" value="ECO:0007669"/>
    <property type="project" value="UniProtKB-SubCell"/>
</dbReference>
<reference evidence="12" key="1">
    <citation type="journal article" date="2021" name="PeerJ">
        <title>Extensive microbial diversity within the chicken gut microbiome revealed by metagenomics and culture.</title>
        <authorList>
            <person name="Gilroy R."/>
            <person name="Ravi A."/>
            <person name="Getino M."/>
            <person name="Pursley I."/>
            <person name="Horton D.L."/>
            <person name="Alikhan N.F."/>
            <person name="Baker D."/>
            <person name="Gharbi K."/>
            <person name="Hall N."/>
            <person name="Watson M."/>
            <person name="Adriaenssens E.M."/>
            <person name="Foster-Nyarko E."/>
            <person name="Jarju S."/>
            <person name="Secka A."/>
            <person name="Antonio M."/>
            <person name="Oren A."/>
            <person name="Chaudhuri R.R."/>
            <person name="La Ragione R."/>
            <person name="Hildebrand F."/>
            <person name="Pallen M.J."/>
        </authorList>
    </citation>
    <scope>NUCLEOTIDE SEQUENCE</scope>
    <source>
        <strain evidence="12">4100</strain>
    </source>
</reference>
<gene>
    <name evidence="12" type="ORF">K8V47_05775</name>
</gene>
<evidence type="ECO:0000256" key="5">
    <source>
        <dbReference type="ARBA" id="ARBA00022968"/>
    </source>
</evidence>
<dbReference type="AlphaFoldDB" id="A0A921E843"/>
<evidence type="ECO:0000313" key="12">
    <source>
        <dbReference type="EMBL" id="HJE39248.1"/>
    </source>
</evidence>
<organism evidence="12 13">
    <name type="scientific">Candidatus Amulumruptor caecigallinarius</name>
    <dbReference type="NCBI Taxonomy" id="2109911"/>
    <lineage>
        <taxon>Bacteria</taxon>
        <taxon>Pseudomonadati</taxon>
        <taxon>Bacteroidota</taxon>
        <taxon>Bacteroidia</taxon>
        <taxon>Bacteroidales</taxon>
        <taxon>Muribaculaceae</taxon>
        <taxon>Candidatus Amulumruptor</taxon>
    </lineage>
</organism>
<dbReference type="Gene3D" id="2.60.120.430">
    <property type="entry name" value="Galactose-binding lectin"/>
    <property type="match status" value="1"/>
</dbReference>
<dbReference type="Pfam" id="PF03935">
    <property type="entry name" value="SKN1_KRE6_Sbg1"/>
    <property type="match status" value="1"/>
</dbReference>
<proteinExistence type="inferred from homology"/>
<evidence type="ECO:0000313" key="13">
    <source>
        <dbReference type="Proteomes" id="UP000711407"/>
    </source>
</evidence>
<comment type="subcellular location">
    <subcellularLocation>
        <location evidence="1">Membrane</location>
        <topology evidence="1">Single-pass type II membrane protein</topology>
    </subcellularLocation>
</comment>
<evidence type="ECO:0000256" key="10">
    <source>
        <dbReference type="SAM" id="SignalP"/>
    </source>
</evidence>
<dbReference type="InterPro" id="IPR000757">
    <property type="entry name" value="Beta-glucanase-like"/>
</dbReference>
<evidence type="ECO:0000256" key="6">
    <source>
        <dbReference type="ARBA" id="ARBA00022989"/>
    </source>
</evidence>
<dbReference type="GO" id="GO:0005975">
    <property type="term" value="P:carbohydrate metabolic process"/>
    <property type="evidence" value="ECO:0007669"/>
    <property type="project" value="InterPro"/>
</dbReference>
<dbReference type="SUPFAM" id="SSF49899">
    <property type="entry name" value="Concanavalin A-like lectins/glucanases"/>
    <property type="match status" value="1"/>
</dbReference>
<name>A0A921E843_9BACT</name>
<evidence type="ECO:0000256" key="9">
    <source>
        <dbReference type="ARBA" id="ARBA00023316"/>
    </source>
</evidence>
<dbReference type="Proteomes" id="UP000711407">
    <property type="component" value="Unassembled WGS sequence"/>
</dbReference>
<evidence type="ECO:0000256" key="8">
    <source>
        <dbReference type="ARBA" id="ARBA00023180"/>
    </source>
</evidence>
<dbReference type="InterPro" id="IPR005629">
    <property type="entry name" value="Skn1/Kre6/Sbg1"/>
</dbReference>
<evidence type="ECO:0000256" key="7">
    <source>
        <dbReference type="ARBA" id="ARBA00023136"/>
    </source>
</evidence>
<comment type="caution">
    <text evidence="12">The sequence shown here is derived from an EMBL/GenBank/DDBJ whole genome shotgun (WGS) entry which is preliminary data.</text>
</comment>
<evidence type="ECO:0000256" key="4">
    <source>
        <dbReference type="ARBA" id="ARBA00022692"/>
    </source>
</evidence>
<evidence type="ECO:0000256" key="1">
    <source>
        <dbReference type="ARBA" id="ARBA00004606"/>
    </source>
</evidence>
<feature type="signal peptide" evidence="10">
    <location>
        <begin position="1"/>
        <end position="22"/>
    </location>
</feature>
<keyword evidence="6" id="KW-1133">Transmembrane helix</keyword>
<comment type="similarity">
    <text evidence="2">Belongs to the glycosyl hydrolase 16 family.</text>
</comment>
<reference evidence="12" key="2">
    <citation type="submission" date="2021-09" db="EMBL/GenBank/DDBJ databases">
        <authorList>
            <person name="Gilroy R."/>
        </authorList>
    </citation>
    <scope>NUCLEOTIDE SEQUENCE</scope>
    <source>
        <strain evidence="12">4100</strain>
    </source>
</reference>
<evidence type="ECO:0000256" key="2">
    <source>
        <dbReference type="ARBA" id="ARBA00006865"/>
    </source>
</evidence>
<keyword evidence="10" id="KW-0732">Signal</keyword>